<keyword evidence="2" id="KW-0963">Cytoplasm</keyword>
<comment type="caution">
    <text evidence="7">The sequence shown here is derived from an EMBL/GenBank/DDBJ whole genome shotgun (WGS) entry which is preliminary data.</text>
</comment>
<keyword evidence="5" id="KW-0175">Coiled coil</keyword>
<feature type="coiled-coil region" evidence="5">
    <location>
        <begin position="198"/>
        <end position="463"/>
    </location>
</feature>
<evidence type="ECO:0000313" key="8">
    <source>
        <dbReference type="Proteomes" id="UP000792457"/>
    </source>
</evidence>
<feature type="region of interest" description="Disordered" evidence="6">
    <location>
        <begin position="500"/>
        <end position="536"/>
    </location>
</feature>
<feature type="compositionally biased region" description="Acidic residues" evidence="6">
    <location>
        <begin position="623"/>
        <end position="637"/>
    </location>
</feature>
<comment type="subcellular location">
    <subcellularLocation>
        <location evidence="1">Cytoplasm</location>
        <location evidence="1">Cytoskeleton</location>
        <location evidence="1">Microtubule organizing center</location>
        <location evidence="1">Centrosome</location>
        <location evidence="1">Centriole</location>
    </subcellularLocation>
</comment>
<accession>A0A8K0P6N4</accession>
<dbReference type="EMBL" id="KZ308781">
    <property type="protein sequence ID" value="KAG8234138.1"/>
    <property type="molecule type" value="Genomic_DNA"/>
</dbReference>
<evidence type="ECO:0000313" key="7">
    <source>
        <dbReference type="EMBL" id="KAG8234138.1"/>
    </source>
</evidence>
<feature type="compositionally biased region" description="Basic and acidic residues" evidence="6">
    <location>
        <begin position="578"/>
        <end position="588"/>
    </location>
</feature>
<feature type="coiled-coil region" evidence="5">
    <location>
        <begin position="23"/>
        <end position="50"/>
    </location>
</feature>
<organism evidence="7 8">
    <name type="scientific">Ladona fulva</name>
    <name type="common">Scarce chaser dragonfly</name>
    <name type="synonym">Libellula fulva</name>
    <dbReference type="NCBI Taxonomy" id="123851"/>
    <lineage>
        <taxon>Eukaryota</taxon>
        <taxon>Metazoa</taxon>
        <taxon>Ecdysozoa</taxon>
        <taxon>Arthropoda</taxon>
        <taxon>Hexapoda</taxon>
        <taxon>Insecta</taxon>
        <taxon>Pterygota</taxon>
        <taxon>Palaeoptera</taxon>
        <taxon>Odonata</taxon>
        <taxon>Epiprocta</taxon>
        <taxon>Anisoptera</taxon>
        <taxon>Libelluloidea</taxon>
        <taxon>Libellulidae</taxon>
        <taxon>Ladona</taxon>
    </lineage>
</organism>
<dbReference type="GO" id="GO:0005814">
    <property type="term" value="C:centriole"/>
    <property type="evidence" value="ECO:0007669"/>
    <property type="project" value="UniProtKB-SubCell"/>
</dbReference>
<dbReference type="PANTHER" id="PTHR20544:SF0">
    <property type="entry name" value="NUCLEOPROTEIN TPR_MLP1 DOMAIN-CONTAINING PROTEIN"/>
    <property type="match status" value="1"/>
</dbReference>
<gene>
    <name evidence="7" type="ORF">J437_LFUL007504</name>
</gene>
<name>A0A8K0P6N4_LADFU</name>
<evidence type="ECO:0000256" key="1">
    <source>
        <dbReference type="ARBA" id="ARBA00004114"/>
    </source>
</evidence>
<sequence>MNEENSILKKTIEELQKSSVEIKKSFEKKIREKENELLALKSNEKEILHKMEGVSKTLLNQRHRIIELENNPQNKEYSHEEERLDEAKNRSQRIRIRMRSRNSLQVSDEDFNDMERNQIREIVGNSGHNGVARGEVEESYNAKDDWEWIGEKENDLKNDHEGQDQHILENSSRNNVARTGINSGSPPPIMSYSIKKAMADIEHERDLAKADVERLKDEIVSLRERLKMASEIQQEERNRYEQFLAQEEERVKKLEAECRNMHKSQGVLCGKVKGQEESISKLTEYLDIANKDLQRVDSLNNQLRAKNDEVESSLRKAEENVAKLQEEINACHQQMKEMEQNQRQMRNTTPNNVQNTIIRTNNGNGRQEDVSYLENQLSNLKQMNAKQKENIDSLEKLLYSKRNETLELKSSNRQLQREVERLQNAVGDLQKSLASESDEVRHYQEKAQRLSDELESIKRAENNNIQPSRIVAEKEKGSPSYPPMHTRVMVRAGELQESQANGNKNFNSRNGEVTLNSKPQGSRHSGMPRENSVSKTVLGKKSCSLKLGNHIYDFEVEGHVTDTKGQSTYRLNHQNGEALERDPIRQTRDNGQLTSKTNGRRYRRTSPRFHVQAGLPSGSEVSLEYEEQEEERDSNWI</sequence>
<dbReference type="InterPro" id="IPR051877">
    <property type="entry name" value="Centriole_BasalBody_StrucProt"/>
</dbReference>
<comment type="similarity">
    <text evidence="4">Belongs to the CEP135/TSGA10 family.</text>
</comment>
<protein>
    <submittedName>
        <fullName evidence="7">Uncharacterized protein</fullName>
    </submittedName>
</protein>
<dbReference type="OrthoDB" id="10254663at2759"/>
<evidence type="ECO:0000256" key="5">
    <source>
        <dbReference type="SAM" id="Coils"/>
    </source>
</evidence>
<dbReference type="AlphaFoldDB" id="A0A8K0P6N4"/>
<feature type="compositionally biased region" description="Polar residues" evidence="6">
    <location>
        <begin position="500"/>
        <end position="523"/>
    </location>
</feature>
<reference evidence="7" key="2">
    <citation type="submission" date="2017-10" db="EMBL/GenBank/DDBJ databases">
        <title>Ladona fulva Genome sequencing and assembly.</title>
        <authorList>
            <person name="Murali S."/>
            <person name="Richards S."/>
            <person name="Bandaranaike D."/>
            <person name="Bellair M."/>
            <person name="Blankenburg K."/>
            <person name="Chao H."/>
            <person name="Dinh H."/>
            <person name="Doddapaneni H."/>
            <person name="Dugan-Rocha S."/>
            <person name="Elkadiri S."/>
            <person name="Gnanaolivu R."/>
            <person name="Hernandez B."/>
            <person name="Skinner E."/>
            <person name="Javaid M."/>
            <person name="Lee S."/>
            <person name="Li M."/>
            <person name="Ming W."/>
            <person name="Munidasa M."/>
            <person name="Muniz J."/>
            <person name="Nguyen L."/>
            <person name="Hughes D."/>
            <person name="Osuji N."/>
            <person name="Pu L.-L."/>
            <person name="Puazo M."/>
            <person name="Qu C."/>
            <person name="Quiroz J."/>
            <person name="Raj R."/>
            <person name="Weissenberger G."/>
            <person name="Xin Y."/>
            <person name="Zou X."/>
            <person name="Han Y."/>
            <person name="Worley K."/>
            <person name="Muzny D."/>
            <person name="Gibbs R."/>
        </authorList>
    </citation>
    <scope>NUCLEOTIDE SEQUENCE</scope>
    <source>
        <strain evidence="7">Sampled in the wild</strain>
    </source>
</reference>
<feature type="region of interest" description="Disordered" evidence="6">
    <location>
        <begin position="574"/>
        <end position="637"/>
    </location>
</feature>
<keyword evidence="3" id="KW-0206">Cytoskeleton</keyword>
<evidence type="ECO:0000256" key="4">
    <source>
        <dbReference type="ARBA" id="ARBA00038123"/>
    </source>
</evidence>
<evidence type="ECO:0000256" key="2">
    <source>
        <dbReference type="ARBA" id="ARBA00022490"/>
    </source>
</evidence>
<dbReference type="PANTHER" id="PTHR20544">
    <property type="entry name" value="CENTROSOMAL PROTEIN CEP135"/>
    <property type="match status" value="1"/>
</dbReference>
<keyword evidence="8" id="KW-1185">Reference proteome</keyword>
<proteinExistence type="inferred from homology"/>
<reference evidence="7" key="1">
    <citation type="submission" date="2013-04" db="EMBL/GenBank/DDBJ databases">
        <authorList>
            <person name="Qu J."/>
            <person name="Murali S.C."/>
            <person name="Bandaranaike D."/>
            <person name="Bellair M."/>
            <person name="Blankenburg K."/>
            <person name="Chao H."/>
            <person name="Dinh H."/>
            <person name="Doddapaneni H."/>
            <person name="Downs B."/>
            <person name="Dugan-Rocha S."/>
            <person name="Elkadiri S."/>
            <person name="Gnanaolivu R.D."/>
            <person name="Hernandez B."/>
            <person name="Javaid M."/>
            <person name="Jayaseelan J.C."/>
            <person name="Lee S."/>
            <person name="Li M."/>
            <person name="Ming W."/>
            <person name="Munidasa M."/>
            <person name="Muniz J."/>
            <person name="Nguyen L."/>
            <person name="Ongeri F."/>
            <person name="Osuji N."/>
            <person name="Pu L.-L."/>
            <person name="Puazo M."/>
            <person name="Qu C."/>
            <person name="Quiroz J."/>
            <person name="Raj R."/>
            <person name="Weissenberger G."/>
            <person name="Xin Y."/>
            <person name="Zou X."/>
            <person name="Han Y."/>
            <person name="Richards S."/>
            <person name="Worley K."/>
            <person name="Muzny D."/>
            <person name="Gibbs R."/>
        </authorList>
    </citation>
    <scope>NUCLEOTIDE SEQUENCE</scope>
    <source>
        <strain evidence="7">Sampled in the wild</strain>
    </source>
</reference>
<evidence type="ECO:0000256" key="6">
    <source>
        <dbReference type="SAM" id="MobiDB-lite"/>
    </source>
</evidence>
<dbReference type="Proteomes" id="UP000792457">
    <property type="component" value="Unassembled WGS sequence"/>
</dbReference>
<evidence type="ECO:0000256" key="3">
    <source>
        <dbReference type="ARBA" id="ARBA00023212"/>
    </source>
</evidence>
<feature type="compositionally biased region" description="Basic residues" evidence="6">
    <location>
        <begin position="598"/>
        <end position="607"/>
    </location>
</feature>